<dbReference type="AlphaFoldDB" id="A0A811U927"/>
<proteinExistence type="predicted"/>
<comment type="caution">
    <text evidence="2">The sequence shown here is derived from an EMBL/GenBank/DDBJ whole genome shotgun (WGS) entry which is preliminary data.</text>
</comment>
<name>A0A811U927_CERCA</name>
<feature type="compositionally biased region" description="Basic and acidic residues" evidence="1">
    <location>
        <begin position="55"/>
        <end position="65"/>
    </location>
</feature>
<evidence type="ECO:0000313" key="2">
    <source>
        <dbReference type="EMBL" id="CAD6994457.1"/>
    </source>
</evidence>
<feature type="compositionally biased region" description="Basic residues" evidence="1">
    <location>
        <begin position="1"/>
        <end position="11"/>
    </location>
</feature>
<feature type="region of interest" description="Disordered" evidence="1">
    <location>
        <begin position="1"/>
        <end position="70"/>
    </location>
</feature>
<dbReference type="Proteomes" id="UP000606786">
    <property type="component" value="Unassembled WGS sequence"/>
</dbReference>
<gene>
    <name evidence="2" type="ORF">CCAP1982_LOCUS3204</name>
</gene>
<feature type="compositionally biased region" description="Basic and acidic residues" evidence="1">
    <location>
        <begin position="12"/>
        <end position="27"/>
    </location>
</feature>
<sequence>MPRTRRRHHSHDRSSGGHRDKRRRVDSEEASPLQTDASSPPRTRYTRSDAKKRHHESDVSSRVSKDSSMCVGLENGFESTIKRILQF</sequence>
<dbReference type="OrthoDB" id="8046401at2759"/>
<feature type="compositionally biased region" description="Polar residues" evidence="1">
    <location>
        <begin position="32"/>
        <end position="41"/>
    </location>
</feature>
<reference evidence="2" key="1">
    <citation type="submission" date="2020-11" db="EMBL/GenBank/DDBJ databases">
        <authorList>
            <person name="Whitehead M."/>
        </authorList>
    </citation>
    <scope>NUCLEOTIDE SEQUENCE</scope>
    <source>
        <strain evidence="2">EGII</strain>
    </source>
</reference>
<keyword evidence="3" id="KW-1185">Reference proteome</keyword>
<dbReference type="EMBL" id="CAJHJT010000001">
    <property type="protein sequence ID" value="CAD6994457.1"/>
    <property type="molecule type" value="Genomic_DNA"/>
</dbReference>
<evidence type="ECO:0000313" key="3">
    <source>
        <dbReference type="Proteomes" id="UP000606786"/>
    </source>
</evidence>
<evidence type="ECO:0000256" key="1">
    <source>
        <dbReference type="SAM" id="MobiDB-lite"/>
    </source>
</evidence>
<accession>A0A811U927</accession>
<protein>
    <submittedName>
        <fullName evidence="2">(Mediterranean fruit fly) hypothetical protein</fullName>
    </submittedName>
</protein>
<organism evidence="2 3">
    <name type="scientific">Ceratitis capitata</name>
    <name type="common">Mediterranean fruit fly</name>
    <name type="synonym">Tephritis capitata</name>
    <dbReference type="NCBI Taxonomy" id="7213"/>
    <lineage>
        <taxon>Eukaryota</taxon>
        <taxon>Metazoa</taxon>
        <taxon>Ecdysozoa</taxon>
        <taxon>Arthropoda</taxon>
        <taxon>Hexapoda</taxon>
        <taxon>Insecta</taxon>
        <taxon>Pterygota</taxon>
        <taxon>Neoptera</taxon>
        <taxon>Endopterygota</taxon>
        <taxon>Diptera</taxon>
        <taxon>Brachycera</taxon>
        <taxon>Muscomorpha</taxon>
        <taxon>Tephritoidea</taxon>
        <taxon>Tephritidae</taxon>
        <taxon>Ceratitis</taxon>
        <taxon>Ceratitis</taxon>
    </lineage>
</organism>